<evidence type="ECO:0000256" key="1">
    <source>
        <dbReference type="SAM" id="Phobius"/>
    </source>
</evidence>
<evidence type="ECO:0000313" key="3">
    <source>
        <dbReference type="Proteomes" id="UP001595974"/>
    </source>
</evidence>
<organism evidence="2 3">
    <name type="scientific">Thauera sinica</name>
    <dbReference type="NCBI Taxonomy" id="2665146"/>
    <lineage>
        <taxon>Bacteria</taxon>
        <taxon>Pseudomonadati</taxon>
        <taxon>Pseudomonadota</taxon>
        <taxon>Betaproteobacteria</taxon>
        <taxon>Rhodocyclales</taxon>
        <taxon>Zoogloeaceae</taxon>
        <taxon>Thauera</taxon>
    </lineage>
</organism>
<keyword evidence="3" id="KW-1185">Reference proteome</keyword>
<name>A0ABW1ART7_9RHOO</name>
<accession>A0ABW1ART7</accession>
<sequence length="43" mass="4411">MGDLNGAFWLLIGAGIALGAALAIGLPWLWGAILVPLLRLLVA</sequence>
<dbReference type="RefSeq" id="WP_269769096.1">
    <property type="nucleotide sequence ID" value="NZ_JBHSOG010000042.1"/>
</dbReference>
<keyword evidence="1" id="KW-0812">Transmembrane</keyword>
<evidence type="ECO:0000313" key="2">
    <source>
        <dbReference type="EMBL" id="MFC5769799.1"/>
    </source>
</evidence>
<proteinExistence type="predicted"/>
<gene>
    <name evidence="2" type="ORF">ACFPTN_10485</name>
</gene>
<keyword evidence="1" id="KW-0472">Membrane</keyword>
<reference evidence="3" key="1">
    <citation type="journal article" date="2019" name="Int. J. Syst. Evol. Microbiol.">
        <title>The Global Catalogue of Microorganisms (GCM) 10K type strain sequencing project: providing services to taxonomists for standard genome sequencing and annotation.</title>
        <authorList>
            <consortium name="The Broad Institute Genomics Platform"/>
            <consortium name="The Broad Institute Genome Sequencing Center for Infectious Disease"/>
            <person name="Wu L."/>
            <person name="Ma J."/>
        </authorList>
    </citation>
    <scope>NUCLEOTIDE SEQUENCE [LARGE SCALE GENOMIC DNA]</scope>
    <source>
        <strain evidence="3">SHR3</strain>
    </source>
</reference>
<comment type="caution">
    <text evidence="2">The sequence shown here is derived from an EMBL/GenBank/DDBJ whole genome shotgun (WGS) entry which is preliminary data.</text>
</comment>
<protein>
    <submittedName>
        <fullName evidence="2">Uncharacterized protein</fullName>
    </submittedName>
</protein>
<feature type="transmembrane region" description="Helical" evidence="1">
    <location>
        <begin position="6"/>
        <end position="30"/>
    </location>
</feature>
<dbReference type="Proteomes" id="UP001595974">
    <property type="component" value="Unassembled WGS sequence"/>
</dbReference>
<keyword evidence="1" id="KW-1133">Transmembrane helix</keyword>
<dbReference type="EMBL" id="JBHSOG010000042">
    <property type="protein sequence ID" value="MFC5769799.1"/>
    <property type="molecule type" value="Genomic_DNA"/>
</dbReference>